<protein>
    <recommendedName>
        <fullName evidence="10">Alpha-1,3-glucosyltransferase</fullName>
        <ecNumber evidence="10">2.4.1.-</ecNumber>
    </recommendedName>
</protein>
<comment type="subcellular location">
    <subcellularLocation>
        <location evidence="1 10">Endoplasmic reticulum membrane</location>
        <topology evidence="1 10">Multi-pass membrane protein</topology>
    </subcellularLocation>
</comment>
<reference evidence="11" key="2">
    <citation type="submission" date="2015-06" db="UniProtKB">
        <authorList>
            <consortium name="EnsemblProtists"/>
        </authorList>
    </citation>
    <scope>IDENTIFICATION</scope>
    <source>
        <strain evidence="11">Emoy2</strain>
    </source>
</reference>
<dbReference type="HOGENOM" id="CLU_008110_3_0_1"/>
<evidence type="ECO:0000256" key="1">
    <source>
        <dbReference type="ARBA" id="ARBA00004477"/>
    </source>
</evidence>
<evidence type="ECO:0000256" key="3">
    <source>
        <dbReference type="ARBA" id="ARBA00008715"/>
    </source>
</evidence>
<dbReference type="OMA" id="FQVPPMH"/>
<keyword evidence="8 10" id="KW-1133">Transmembrane helix</keyword>
<comment type="pathway">
    <text evidence="2 10">Protein modification; protein glycosylation.</text>
</comment>
<keyword evidence="7 10" id="KW-0256">Endoplasmic reticulum</keyword>
<dbReference type="PANTHER" id="PTHR12413:SF1">
    <property type="entry name" value="DOLICHYL PYROPHOSPHATE MAN9GLCNAC2 ALPHA-1,3-GLUCOSYLTRANSFERASE"/>
    <property type="match status" value="1"/>
</dbReference>
<feature type="transmembrane region" description="Helical" evidence="10">
    <location>
        <begin position="92"/>
        <end position="110"/>
    </location>
</feature>
<proteinExistence type="inferred from homology"/>
<dbReference type="EC" id="2.4.1.-" evidence="10"/>
<dbReference type="eggNOG" id="KOG2575">
    <property type="taxonomic scope" value="Eukaryota"/>
</dbReference>
<evidence type="ECO:0000256" key="10">
    <source>
        <dbReference type="RuleBase" id="RU363110"/>
    </source>
</evidence>
<keyword evidence="9 10" id="KW-0472">Membrane</keyword>
<keyword evidence="5 10" id="KW-0808">Transferase</keyword>
<keyword evidence="12" id="KW-1185">Reference proteome</keyword>
<dbReference type="VEuPathDB" id="FungiDB:HpaG814266"/>
<feature type="transmembrane region" description="Helical" evidence="10">
    <location>
        <begin position="28"/>
        <end position="46"/>
    </location>
</feature>
<name>M4C591_HYAAE</name>
<reference evidence="12" key="1">
    <citation type="journal article" date="2010" name="Science">
        <title>Signatures of adaptation to obligate biotrophy in the Hyaloperonospora arabidopsidis genome.</title>
        <authorList>
            <person name="Baxter L."/>
            <person name="Tripathy S."/>
            <person name="Ishaque N."/>
            <person name="Boot N."/>
            <person name="Cabral A."/>
            <person name="Kemen E."/>
            <person name="Thines M."/>
            <person name="Ah-Fong A."/>
            <person name="Anderson R."/>
            <person name="Badejoko W."/>
            <person name="Bittner-Eddy P."/>
            <person name="Boore J.L."/>
            <person name="Chibucos M.C."/>
            <person name="Coates M."/>
            <person name="Dehal P."/>
            <person name="Delehaunty K."/>
            <person name="Dong S."/>
            <person name="Downton P."/>
            <person name="Dumas B."/>
            <person name="Fabro G."/>
            <person name="Fronick C."/>
            <person name="Fuerstenberg S.I."/>
            <person name="Fulton L."/>
            <person name="Gaulin E."/>
            <person name="Govers F."/>
            <person name="Hughes L."/>
            <person name="Humphray S."/>
            <person name="Jiang R.H."/>
            <person name="Judelson H."/>
            <person name="Kamoun S."/>
            <person name="Kyung K."/>
            <person name="Meijer H."/>
            <person name="Minx P."/>
            <person name="Morris P."/>
            <person name="Nelson J."/>
            <person name="Phuntumart V."/>
            <person name="Qutob D."/>
            <person name="Rehmany A."/>
            <person name="Rougon-Cardoso A."/>
            <person name="Ryden P."/>
            <person name="Torto-Alalibo T."/>
            <person name="Studholme D."/>
            <person name="Wang Y."/>
            <person name="Win J."/>
            <person name="Wood J."/>
            <person name="Clifton S.W."/>
            <person name="Rogers J."/>
            <person name="Van den Ackerveken G."/>
            <person name="Jones J.D."/>
            <person name="McDowell J.M."/>
            <person name="Beynon J."/>
            <person name="Tyler B.M."/>
        </authorList>
    </citation>
    <scope>NUCLEOTIDE SEQUENCE [LARGE SCALE GENOMIC DNA]</scope>
    <source>
        <strain evidence="12">Emoy2</strain>
    </source>
</reference>
<evidence type="ECO:0000256" key="5">
    <source>
        <dbReference type="ARBA" id="ARBA00022679"/>
    </source>
</evidence>
<dbReference type="AlphaFoldDB" id="M4C591"/>
<dbReference type="Pfam" id="PF03155">
    <property type="entry name" value="Alg6_Alg8"/>
    <property type="match status" value="1"/>
</dbReference>
<dbReference type="PANTHER" id="PTHR12413">
    <property type="entry name" value="DOLICHYL GLYCOSYLTRANSFERASE"/>
    <property type="match status" value="1"/>
</dbReference>
<evidence type="ECO:0000256" key="8">
    <source>
        <dbReference type="ARBA" id="ARBA00022989"/>
    </source>
</evidence>
<keyword evidence="6 10" id="KW-0812">Transmembrane</keyword>
<feature type="transmembrane region" description="Helical" evidence="10">
    <location>
        <begin position="161"/>
        <end position="180"/>
    </location>
</feature>
<feature type="transmembrane region" description="Helical" evidence="10">
    <location>
        <begin position="351"/>
        <end position="369"/>
    </location>
</feature>
<dbReference type="Proteomes" id="UP000011713">
    <property type="component" value="Unassembled WGS sequence"/>
</dbReference>
<sequence length="531" mass="60449">MSVNNEASLLHRGVQYLEDNKETRTGSWLAWTFLILVRWLVGLHLYSGEHVPPMFGDYEAQRHWMEITFNVPISEWYFNTTSNELLYWGLDYPPLTAYVSYLFGYVANIVEPSMVKLTSSRGYESATSRVFMRTSVLLCDVVLFMPAIHCMARVIYGSDNWTRRTTFCLLILLQPAVLLIDHGHFQYNNVCLGYTALGVAFILQGHEVLGSICYCLALNFKQMALYYAPAFGVFLLSRCLYQKRCILHLGKLALAVIATFALVWFPICAYPSAKETCLSSMAQVVHRIFPFGRGLFEDKVANFWCIADFIFKIRRRLTTLLQMRLCTIMTIIGFLPSVIDLLRRKPTNLRFVLSLGVCSLSFFLFSFQVHEKTILLPLLPISFLFANNALLSGWFSVLSTFSMYFLLEKDGLVLPYVVLLPAYAGMAVVPFLKTGAVQSQSVHQTEFPPGYRPDGRVHPFFRAFITVSLLGIVAVHVAHLCINPPARYPHIHDYVFAAYSCGHFLLVLAYLTYWQWTAESSVVQSSKAKKE</sequence>
<keyword evidence="4 10" id="KW-0328">Glycosyltransferase</keyword>
<dbReference type="InterPro" id="IPR004856">
    <property type="entry name" value="Glyco_trans_ALG6/ALG8"/>
</dbReference>
<feature type="transmembrane region" description="Helical" evidence="10">
    <location>
        <begin position="494"/>
        <end position="516"/>
    </location>
</feature>
<feature type="transmembrane region" description="Helical" evidence="10">
    <location>
        <begin position="130"/>
        <end position="155"/>
    </location>
</feature>
<dbReference type="STRING" id="559515.M4C591"/>
<dbReference type="EMBL" id="ABWE02003695">
    <property type="status" value="NOT_ANNOTATED_CDS"/>
    <property type="molecule type" value="Genomic_DNA"/>
</dbReference>
<comment type="similarity">
    <text evidence="3 10">Belongs to the ALG6/ALG8 glucosyltransferase family.</text>
</comment>
<evidence type="ECO:0000256" key="6">
    <source>
        <dbReference type="ARBA" id="ARBA00022692"/>
    </source>
</evidence>
<evidence type="ECO:0000313" key="12">
    <source>
        <dbReference type="Proteomes" id="UP000011713"/>
    </source>
</evidence>
<dbReference type="GO" id="GO:0005789">
    <property type="term" value="C:endoplasmic reticulum membrane"/>
    <property type="evidence" value="ECO:0007669"/>
    <property type="project" value="UniProtKB-SubCell"/>
</dbReference>
<dbReference type="UniPathway" id="UPA00378"/>
<feature type="transmembrane region" description="Helical" evidence="10">
    <location>
        <begin position="381"/>
        <end position="406"/>
    </location>
</feature>
<dbReference type="EnsemblProtists" id="HpaT814266">
    <property type="protein sequence ID" value="HpaP814266"/>
    <property type="gene ID" value="HpaG814266"/>
</dbReference>
<feature type="transmembrane region" description="Helical" evidence="10">
    <location>
        <begin position="413"/>
        <end position="432"/>
    </location>
</feature>
<evidence type="ECO:0000313" key="11">
    <source>
        <dbReference type="EnsemblProtists" id="HpaP814266"/>
    </source>
</evidence>
<evidence type="ECO:0000256" key="2">
    <source>
        <dbReference type="ARBA" id="ARBA00004922"/>
    </source>
</evidence>
<evidence type="ECO:0000256" key="9">
    <source>
        <dbReference type="ARBA" id="ARBA00023136"/>
    </source>
</evidence>
<dbReference type="InParanoid" id="M4C591"/>
<feature type="transmembrane region" description="Helical" evidence="10">
    <location>
        <begin position="224"/>
        <end position="241"/>
    </location>
</feature>
<feature type="transmembrane region" description="Helical" evidence="10">
    <location>
        <begin position="253"/>
        <end position="273"/>
    </location>
</feature>
<feature type="transmembrane region" description="Helical" evidence="10">
    <location>
        <begin position="460"/>
        <end position="482"/>
    </location>
</feature>
<accession>M4C591</accession>
<evidence type="ECO:0000256" key="7">
    <source>
        <dbReference type="ARBA" id="ARBA00022824"/>
    </source>
</evidence>
<dbReference type="GO" id="GO:0042281">
    <property type="term" value="F:dolichyl pyrophosphate Man9GlcNAc2 alpha-1,3-glucosyltransferase activity"/>
    <property type="evidence" value="ECO:0007669"/>
    <property type="project" value="TreeGrafter"/>
</dbReference>
<organism evidence="11 12">
    <name type="scientific">Hyaloperonospora arabidopsidis (strain Emoy2)</name>
    <name type="common">Downy mildew agent</name>
    <name type="synonym">Peronospora arabidopsidis</name>
    <dbReference type="NCBI Taxonomy" id="559515"/>
    <lineage>
        <taxon>Eukaryota</taxon>
        <taxon>Sar</taxon>
        <taxon>Stramenopiles</taxon>
        <taxon>Oomycota</taxon>
        <taxon>Peronosporomycetes</taxon>
        <taxon>Peronosporales</taxon>
        <taxon>Peronosporaceae</taxon>
        <taxon>Hyaloperonospora</taxon>
    </lineage>
</organism>
<feature type="transmembrane region" description="Helical" evidence="10">
    <location>
        <begin position="187"/>
        <end position="204"/>
    </location>
</feature>
<feature type="transmembrane region" description="Helical" evidence="10">
    <location>
        <begin position="321"/>
        <end position="339"/>
    </location>
</feature>
<evidence type="ECO:0000256" key="4">
    <source>
        <dbReference type="ARBA" id="ARBA00022676"/>
    </source>
</evidence>